<sequence>MHQGFPPLAAVPFLLLFLPGCSGWLRAEGGFTTSTTLAQGRQGGSLGLEAALGDRDLPLAFDVAIRGKVTEGAGDGTLFLGALHLHNPDPVGFYLLGGTNFLQLGSADGAFSFGMFSPVAEVGMVVGFAAKRKNGIPVSAPGMLTLGTRIEYDLRFTSQPHEGFWTVNLGYAVGAAPR</sequence>
<name>A0A4U1J840_9BACT</name>
<dbReference type="RefSeq" id="WP_136931677.1">
    <property type="nucleotide sequence ID" value="NZ_SSMQ01000028.1"/>
</dbReference>
<evidence type="ECO:0008006" key="3">
    <source>
        <dbReference type="Google" id="ProtNLM"/>
    </source>
</evidence>
<dbReference type="Proteomes" id="UP000309215">
    <property type="component" value="Unassembled WGS sequence"/>
</dbReference>
<evidence type="ECO:0000313" key="2">
    <source>
        <dbReference type="Proteomes" id="UP000309215"/>
    </source>
</evidence>
<dbReference type="AlphaFoldDB" id="A0A4U1J840"/>
<dbReference type="EMBL" id="SSMQ01000028">
    <property type="protein sequence ID" value="TKD03556.1"/>
    <property type="molecule type" value="Genomic_DNA"/>
</dbReference>
<keyword evidence="2" id="KW-1185">Reference proteome</keyword>
<gene>
    <name evidence="1" type="ORF">E8A74_25485</name>
</gene>
<proteinExistence type="predicted"/>
<evidence type="ECO:0000313" key="1">
    <source>
        <dbReference type="EMBL" id="TKD03556.1"/>
    </source>
</evidence>
<protein>
    <recommendedName>
        <fullName evidence="3">Outer membrane protein beta-barrel domain-containing protein</fullName>
    </recommendedName>
</protein>
<reference evidence="1 2" key="1">
    <citation type="submission" date="2019-04" db="EMBL/GenBank/DDBJ databases">
        <authorList>
            <person name="Li Y."/>
            <person name="Wang J."/>
        </authorList>
    </citation>
    <scope>NUCLEOTIDE SEQUENCE [LARGE SCALE GENOMIC DNA]</scope>
    <source>
        <strain evidence="1 2">DSM 14668</strain>
    </source>
</reference>
<organism evidence="1 2">
    <name type="scientific">Polyangium fumosum</name>
    <dbReference type="NCBI Taxonomy" id="889272"/>
    <lineage>
        <taxon>Bacteria</taxon>
        <taxon>Pseudomonadati</taxon>
        <taxon>Myxococcota</taxon>
        <taxon>Polyangia</taxon>
        <taxon>Polyangiales</taxon>
        <taxon>Polyangiaceae</taxon>
        <taxon>Polyangium</taxon>
    </lineage>
</organism>
<comment type="caution">
    <text evidence="1">The sequence shown here is derived from an EMBL/GenBank/DDBJ whole genome shotgun (WGS) entry which is preliminary data.</text>
</comment>
<accession>A0A4U1J840</accession>
<dbReference type="OrthoDB" id="9842108at2"/>